<keyword evidence="3" id="KW-1185">Reference proteome</keyword>
<sequence length="151" mass="16833">MSPRRCLLASFVAGALLSPPRAHAQPPDREGVRRAVLDYVEGFYDGDSTRLLRSVAPFVRKIGYYRASPDSAYRPSAMSFPDGFMSYARGVREGRNHTPAGAAKEIALLDVQDQTASAKLTAWWGTDYLLLARHDGRWMITHVLWQSPPAR</sequence>
<dbReference type="Gene3D" id="3.10.450.50">
    <property type="match status" value="1"/>
</dbReference>
<organism evidence="2 3">
    <name type="scientific">Gemmatirosa kalamazoonensis</name>
    <dbReference type="NCBI Taxonomy" id="861299"/>
    <lineage>
        <taxon>Bacteria</taxon>
        <taxon>Pseudomonadati</taxon>
        <taxon>Gemmatimonadota</taxon>
        <taxon>Gemmatimonadia</taxon>
        <taxon>Gemmatimonadales</taxon>
        <taxon>Gemmatimonadaceae</taxon>
        <taxon>Gemmatirosa</taxon>
    </lineage>
</organism>
<dbReference type="AlphaFoldDB" id="W0RTN5"/>
<evidence type="ECO:0008006" key="4">
    <source>
        <dbReference type="Google" id="ProtNLM"/>
    </source>
</evidence>
<feature type="chain" id="PRO_5004794644" description="Nuclear transport factor 2 family protein" evidence="1">
    <location>
        <begin position="25"/>
        <end position="151"/>
    </location>
</feature>
<name>W0RTN5_9BACT</name>
<dbReference type="PATRIC" id="fig|861299.3.peg.5448"/>
<dbReference type="HOGENOM" id="CLU_1728755_0_0_0"/>
<dbReference type="InParanoid" id="W0RTN5"/>
<dbReference type="KEGG" id="gba:J421_5413"/>
<geneLocation type="plasmid" evidence="2 3">
    <name>1</name>
</geneLocation>
<dbReference type="Pfam" id="PF12893">
    <property type="entry name" value="Lumazine_bd_2"/>
    <property type="match status" value="1"/>
</dbReference>
<dbReference type="SUPFAM" id="SSF54427">
    <property type="entry name" value="NTF2-like"/>
    <property type="match status" value="1"/>
</dbReference>
<gene>
    <name evidence="2" type="ORF">J421_5413</name>
</gene>
<evidence type="ECO:0000256" key="1">
    <source>
        <dbReference type="SAM" id="SignalP"/>
    </source>
</evidence>
<proteinExistence type="predicted"/>
<evidence type="ECO:0000313" key="2">
    <source>
        <dbReference type="EMBL" id="AHG92948.1"/>
    </source>
</evidence>
<reference evidence="2 3" key="1">
    <citation type="journal article" date="2014" name="Genome Announc.">
        <title>Genome Sequence and Methylome of Soil Bacterium Gemmatirosa kalamazoonensis KBS708T, a Member of the Rarely Cultivated Gemmatimonadetes Phylum.</title>
        <authorList>
            <person name="Debruyn J.M."/>
            <person name="Radosevich M."/>
            <person name="Wommack K.E."/>
            <person name="Polson S.W."/>
            <person name="Hauser L.J."/>
            <person name="Fawaz M.N."/>
            <person name="Korlach J."/>
            <person name="Tsai Y.C."/>
        </authorList>
    </citation>
    <scope>NUCLEOTIDE SEQUENCE [LARGE SCALE GENOMIC DNA]</scope>
    <source>
        <strain evidence="2 3">KBS708</strain>
        <plasmid evidence="3">Plasmid 1</plasmid>
    </source>
</reference>
<dbReference type="EMBL" id="CP007129">
    <property type="protein sequence ID" value="AHG92948.1"/>
    <property type="molecule type" value="Genomic_DNA"/>
</dbReference>
<dbReference type="InterPro" id="IPR032710">
    <property type="entry name" value="NTF2-like_dom_sf"/>
</dbReference>
<evidence type="ECO:0000313" key="3">
    <source>
        <dbReference type="Proteomes" id="UP000019151"/>
    </source>
</evidence>
<keyword evidence="1" id="KW-0732">Signal</keyword>
<feature type="signal peptide" evidence="1">
    <location>
        <begin position="1"/>
        <end position="24"/>
    </location>
</feature>
<dbReference type="OrthoDB" id="3296006at2"/>
<dbReference type="Proteomes" id="UP000019151">
    <property type="component" value="Plasmid 1"/>
</dbReference>
<protein>
    <recommendedName>
        <fullName evidence="4">Nuclear transport factor 2 family protein</fullName>
    </recommendedName>
</protein>
<dbReference type="RefSeq" id="WP_025414264.1">
    <property type="nucleotide sequence ID" value="NZ_CP007129.1"/>
</dbReference>
<keyword evidence="2" id="KW-0614">Plasmid</keyword>
<dbReference type="InterPro" id="IPR039437">
    <property type="entry name" value="FrzH/put_lumazine-bd"/>
</dbReference>
<accession>W0RTN5</accession>